<accession>A0ABT1ZIG6</accession>
<gene>
    <name evidence="2" type="ORF">NUH29_13240</name>
</gene>
<evidence type="ECO:0000256" key="1">
    <source>
        <dbReference type="SAM" id="Phobius"/>
    </source>
</evidence>
<dbReference type="PANTHER" id="PTHR36974">
    <property type="entry name" value="MEMBRANE PROTEIN-RELATED"/>
    <property type="match status" value="1"/>
</dbReference>
<evidence type="ECO:0000313" key="2">
    <source>
        <dbReference type="EMBL" id="MCS0500514.1"/>
    </source>
</evidence>
<dbReference type="PANTHER" id="PTHR36974:SF1">
    <property type="entry name" value="DOXX FAMILY MEMBRANE PROTEIN"/>
    <property type="match status" value="1"/>
</dbReference>
<dbReference type="Proteomes" id="UP001205337">
    <property type="component" value="Unassembled WGS sequence"/>
</dbReference>
<keyword evidence="3" id="KW-1185">Reference proteome</keyword>
<feature type="transmembrane region" description="Helical" evidence="1">
    <location>
        <begin position="45"/>
        <end position="63"/>
    </location>
</feature>
<feature type="transmembrane region" description="Helical" evidence="1">
    <location>
        <begin position="70"/>
        <end position="91"/>
    </location>
</feature>
<reference evidence="2 3" key="1">
    <citation type="submission" date="2022-08" db="EMBL/GenBank/DDBJ databases">
        <authorList>
            <person name="Li F."/>
        </authorList>
    </citation>
    <scope>NUCLEOTIDE SEQUENCE [LARGE SCALE GENOMIC DNA]</scope>
    <source>
        <strain evidence="2 3">10F1B-8-1</strain>
    </source>
</reference>
<keyword evidence="1" id="KW-0812">Transmembrane</keyword>
<dbReference type="EMBL" id="JANTHX010000008">
    <property type="protein sequence ID" value="MCS0500514.1"/>
    <property type="molecule type" value="Genomic_DNA"/>
</dbReference>
<dbReference type="RefSeq" id="WP_258799691.1">
    <property type="nucleotide sequence ID" value="NZ_JANTHX010000008.1"/>
</dbReference>
<proteinExistence type="predicted"/>
<protein>
    <recommendedName>
        <fullName evidence="4">DoxX family membrane protein</fullName>
    </recommendedName>
</protein>
<organism evidence="2 3">
    <name type="scientific">Protaetiibacter mangrovi</name>
    <dbReference type="NCBI Taxonomy" id="2970926"/>
    <lineage>
        <taxon>Bacteria</taxon>
        <taxon>Bacillati</taxon>
        <taxon>Actinomycetota</taxon>
        <taxon>Actinomycetes</taxon>
        <taxon>Micrococcales</taxon>
        <taxon>Microbacteriaceae</taxon>
        <taxon>Protaetiibacter</taxon>
    </lineage>
</organism>
<keyword evidence="1" id="KW-0472">Membrane</keyword>
<evidence type="ECO:0000313" key="3">
    <source>
        <dbReference type="Proteomes" id="UP001205337"/>
    </source>
</evidence>
<name>A0ABT1ZIG6_9MICO</name>
<sequence length="126" mass="13870">MTARTVARFALAALLLFTGSGHLTWGRRGFRAAVPPYVPFDKDTVLVASGVAELALGTALAVAPRRARPWVGVATAAFFVAVLPGNIAHWVSRRDAPGLDSDDKRFARLFLQPVLVWWAWWSTRNR</sequence>
<comment type="caution">
    <text evidence="2">The sequence shown here is derived from an EMBL/GenBank/DDBJ whole genome shotgun (WGS) entry which is preliminary data.</text>
</comment>
<keyword evidence="1" id="KW-1133">Transmembrane helix</keyword>
<evidence type="ECO:0008006" key="4">
    <source>
        <dbReference type="Google" id="ProtNLM"/>
    </source>
</evidence>